<dbReference type="Proteomes" id="UP000019377">
    <property type="component" value="Unassembled WGS sequence"/>
</dbReference>
<accession>V5EGV9</accession>
<dbReference type="GeneID" id="27418458"/>
<dbReference type="EMBL" id="KI545851">
    <property type="protein sequence ID" value="EST09791.1"/>
    <property type="molecule type" value="Genomic_DNA"/>
</dbReference>
<dbReference type="OrthoDB" id="329272at2759"/>
<evidence type="ECO:0000256" key="1">
    <source>
        <dbReference type="SAM" id="MobiDB-lite"/>
    </source>
</evidence>
<feature type="region of interest" description="Disordered" evidence="1">
    <location>
        <begin position="78"/>
        <end position="99"/>
    </location>
</feature>
<protein>
    <submittedName>
        <fullName evidence="2">Uncharacterized protein</fullName>
    </submittedName>
</protein>
<proteinExistence type="predicted"/>
<dbReference type="RefSeq" id="XP_016294780.1">
    <property type="nucleotide sequence ID" value="XM_016435829.1"/>
</dbReference>
<dbReference type="Pfam" id="PF13444">
    <property type="entry name" value="Acetyltransf_5"/>
    <property type="match status" value="1"/>
</dbReference>
<dbReference type="GO" id="GO:0006048">
    <property type="term" value="P:UDP-N-acetylglucosamine biosynthetic process"/>
    <property type="evidence" value="ECO:0007669"/>
    <property type="project" value="UniProtKB-UniPathway"/>
</dbReference>
<dbReference type="CDD" id="cd04301">
    <property type="entry name" value="NAT_SF"/>
    <property type="match status" value="1"/>
</dbReference>
<dbReference type="InterPro" id="IPR016181">
    <property type="entry name" value="Acyl_CoA_acyltransferase"/>
</dbReference>
<gene>
    <name evidence="2" type="ORF">PSEUBRA_SCAF1g00267</name>
</gene>
<dbReference type="UniPathway" id="UPA00113">
    <property type="reaction ID" value="UER00529"/>
</dbReference>
<dbReference type="Gene3D" id="3.40.630.30">
    <property type="match status" value="1"/>
</dbReference>
<keyword evidence="3" id="KW-1185">Reference proteome</keyword>
<reference evidence="3" key="1">
    <citation type="journal article" date="2013" name="Genome Announc.">
        <title>Draft genome sequence of Pseudozyma brasiliensis sp. nov. strain GHG001, a high producer of endo-1,4-xylanase isolated from an insect pest of sugarcane.</title>
        <authorList>
            <person name="Oliveira J.V.D.C."/>
            <person name="dos Santos R.A.C."/>
            <person name="Borges T.A."/>
            <person name="Riano-Pachon D.M."/>
            <person name="Goldman G.H."/>
        </authorList>
    </citation>
    <scope>NUCLEOTIDE SEQUENCE [LARGE SCALE GENOMIC DNA]</scope>
    <source>
        <strain evidence="3">GHG001</strain>
    </source>
</reference>
<dbReference type="eggNOG" id="ENOG502S8FT">
    <property type="taxonomic scope" value="Eukaryota"/>
</dbReference>
<name>V5EGV9_KALBG</name>
<dbReference type="HOGENOM" id="CLU_1284069_0_0_1"/>
<feature type="compositionally biased region" description="Basic and acidic residues" evidence="1">
    <location>
        <begin position="80"/>
        <end position="90"/>
    </location>
</feature>
<organism evidence="2 3">
    <name type="scientific">Kalmanozyma brasiliensis (strain GHG001)</name>
    <name type="common">Yeast</name>
    <name type="synonym">Pseudozyma brasiliensis</name>
    <dbReference type="NCBI Taxonomy" id="1365824"/>
    <lineage>
        <taxon>Eukaryota</taxon>
        <taxon>Fungi</taxon>
        <taxon>Dikarya</taxon>
        <taxon>Basidiomycota</taxon>
        <taxon>Ustilaginomycotina</taxon>
        <taxon>Ustilaginomycetes</taxon>
        <taxon>Ustilaginales</taxon>
        <taxon>Ustilaginaceae</taxon>
        <taxon>Kalmanozyma</taxon>
    </lineage>
</organism>
<sequence length="259" mass="28499">MPSTTHDDEYSVTLCTSSAQLRGACDVRIEVFVREQGFDLSDEIDQYDPLAAHFVLTRKNKPDVAIGTLRLLPYPLPIPKPDEPPAEPDHASSFPLGGSRSESAIASDFISAAWTHYPHPTSAARDPAQTKAEEKETEEQMPEMGGAKLGRLALMKEARGKGLGNLLVTKAEAWLVQMLSSDEVAKQGAFGPRPSLKGPEHEAEAADEERLDSIIIKLSSQIYVIDFYKKLGYVPVGDRYDEDGAPHQLCYKKVFLSRS</sequence>
<evidence type="ECO:0000313" key="2">
    <source>
        <dbReference type="EMBL" id="EST09791.1"/>
    </source>
</evidence>
<dbReference type="SUPFAM" id="SSF55729">
    <property type="entry name" value="Acyl-CoA N-acyltransferases (Nat)"/>
    <property type="match status" value="2"/>
</dbReference>
<dbReference type="OMA" id="GAPHQLC"/>
<dbReference type="AlphaFoldDB" id="V5EGV9"/>
<dbReference type="STRING" id="1365824.V5EGV9"/>
<evidence type="ECO:0000313" key="3">
    <source>
        <dbReference type="Proteomes" id="UP000019377"/>
    </source>
</evidence>
<feature type="region of interest" description="Disordered" evidence="1">
    <location>
        <begin position="118"/>
        <end position="144"/>
    </location>
</feature>